<dbReference type="PROSITE" id="PS51585">
    <property type="entry name" value="SAM_MT_TPMT"/>
    <property type="match status" value="1"/>
</dbReference>
<evidence type="ECO:0000313" key="5">
    <source>
        <dbReference type="EMBL" id="GEQ86519.1"/>
    </source>
</evidence>
<dbReference type="EMBL" id="BKCF01000003">
    <property type="protein sequence ID" value="GEQ86519.1"/>
    <property type="molecule type" value="Genomic_DNA"/>
</dbReference>
<dbReference type="Proteomes" id="UP000326994">
    <property type="component" value="Unassembled WGS sequence"/>
</dbReference>
<keyword evidence="2 5" id="KW-0489">Methyltransferase</keyword>
<keyword evidence="3 5" id="KW-0808">Transferase</keyword>
<dbReference type="AlphaFoldDB" id="A0A5J4G1I5"/>
<protein>
    <submittedName>
        <fullName evidence="5">SAM-dependent methyltransferase</fullName>
    </submittedName>
</protein>
<evidence type="ECO:0000313" key="6">
    <source>
        <dbReference type="Proteomes" id="UP000326994"/>
    </source>
</evidence>
<dbReference type="InterPro" id="IPR029063">
    <property type="entry name" value="SAM-dependent_MTases_sf"/>
</dbReference>
<evidence type="ECO:0000256" key="2">
    <source>
        <dbReference type="ARBA" id="ARBA00022603"/>
    </source>
</evidence>
<dbReference type="SUPFAM" id="SSF53335">
    <property type="entry name" value="S-adenosyl-L-methionine-dependent methyltransferases"/>
    <property type="match status" value="1"/>
</dbReference>
<proteinExistence type="predicted"/>
<dbReference type="OrthoDB" id="9778208at2"/>
<sequence length="202" mass="23505">MDDLSLEEYWTVRYKEDRTGWDIGHISTPLKVYIDQLTHKDMKILTPGAGNGYEAEYLFKNGFRNVNILDISETPLKSFSLRNPDFPKNQLIHDDFFKHNNSYDLIIEQTFFCSFTPTTKNRKAYAKKVSELLVDKGKLVGLWFDFPLTEDVEKRPFGGSKTEYLSYFKPFFKVITFETAYNSILKRSGNELFGVFVKSVSI</sequence>
<evidence type="ECO:0000256" key="3">
    <source>
        <dbReference type="ARBA" id="ARBA00022679"/>
    </source>
</evidence>
<accession>A0A5J4G1I5</accession>
<dbReference type="CDD" id="cd02440">
    <property type="entry name" value="AdoMet_MTases"/>
    <property type="match status" value="1"/>
</dbReference>
<dbReference type="Gene3D" id="3.40.50.150">
    <property type="entry name" value="Vaccinia Virus protein VP39"/>
    <property type="match status" value="1"/>
</dbReference>
<dbReference type="Pfam" id="PF05724">
    <property type="entry name" value="TPMT"/>
    <property type="match status" value="1"/>
</dbReference>
<dbReference type="GO" id="GO:0008757">
    <property type="term" value="F:S-adenosylmethionine-dependent methyltransferase activity"/>
    <property type="evidence" value="ECO:0007669"/>
    <property type="project" value="InterPro"/>
</dbReference>
<evidence type="ECO:0000256" key="4">
    <source>
        <dbReference type="ARBA" id="ARBA00022691"/>
    </source>
</evidence>
<keyword evidence="6" id="KW-1185">Reference proteome</keyword>
<reference evidence="5 6" key="1">
    <citation type="submission" date="2019-08" db="EMBL/GenBank/DDBJ databases">
        <title>Ulvibacter marinistellae sp. nov., isolated from a starfish, Patiria pectinifera.</title>
        <authorList>
            <person name="Kawano K."/>
            <person name="Ushijima N."/>
            <person name="Kihara M."/>
            <person name="Itoh H."/>
        </authorList>
    </citation>
    <scope>NUCLEOTIDE SEQUENCE [LARGE SCALE GENOMIC DNA]</scope>
    <source>
        <strain evidence="5 6">KK4</strain>
    </source>
</reference>
<name>A0A5J4G1I5_9FLAO</name>
<dbReference type="GO" id="GO:0032259">
    <property type="term" value="P:methylation"/>
    <property type="evidence" value="ECO:0007669"/>
    <property type="project" value="UniProtKB-KW"/>
</dbReference>
<dbReference type="PANTHER" id="PTHR32183">
    <property type="match status" value="1"/>
</dbReference>
<organism evidence="5 6">
    <name type="scientific">Patiriisocius marinistellae</name>
    <dbReference type="NCBI Taxonomy" id="2494560"/>
    <lineage>
        <taxon>Bacteria</taxon>
        <taxon>Pseudomonadati</taxon>
        <taxon>Bacteroidota</taxon>
        <taxon>Flavobacteriia</taxon>
        <taxon>Flavobacteriales</taxon>
        <taxon>Flavobacteriaceae</taxon>
        <taxon>Patiriisocius</taxon>
    </lineage>
</organism>
<gene>
    <name evidence="5" type="primary">tpm</name>
    <name evidence="5" type="ORF">ULMS_20270</name>
</gene>
<dbReference type="RefSeq" id="WP_151894438.1">
    <property type="nucleotide sequence ID" value="NZ_BKCF01000003.1"/>
</dbReference>
<evidence type="ECO:0000256" key="1">
    <source>
        <dbReference type="ARBA" id="ARBA00022553"/>
    </source>
</evidence>
<keyword evidence="4" id="KW-0949">S-adenosyl-L-methionine</keyword>
<comment type="caution">
    <text evidence="5">The sequence shown here is derived from an EMBL/GenBank/DDBJ whole genome shotgun (WGS) entry which is preliminary data.</text>
</comment>
<dbReference type="InterPro" id="IPR008854">
    <property type="entry name" value="TPMT"/>
</dbReference>
<dbReference type="PANTHER" id="PTHR32183:SF6">
    <property type="entry name" value="CYSTEINE SULFINATE DESULFINASE_CYSTEINE DESULFURASE AND RELATED ENZYMES"/>
    <property type="match status" value="1"/>
</dbReference>
<keyword evidence="1" id="KW-0597">Phosphoprotein</keyword>